<feature type="compositionally biased region" description="Low complexity" evidence="6">
    <location>
        <begin position="134"/>
        <end position="145"/>
    </location>
</feature>
<feature type="chain" id="PRO_5043500986" description="Chitin-binding type-2 domain-containing protein" evidence="7">
    <location>
        <begin position="21"/>
        <end position="334"/>
    </location>
</feature>
<dbReference type="InterPro" id="IPR002557">
    <property type="entry name" value="Chitin-bd_dom"/>
</dbReference>
<dbReference type="VEuPathDB" id="VectorBase:PPAI008214"/>
<evidence type="ECO:0000256" key="6">
    <source>
        <dbReference type="SAM" id="MobiDB-lite"/>
    </source>
</evidence>
<keyword evidence="3" id="KW-0677">Repeat</keyword>
<dbReference type="SUPFAM" id="SSF57625">
    <property type="entry name" value="Invertebrate chitin-binding proteins"/>
    <property type="match status" value="2"/>
</dbReference>
<evidence type="ECO:0000256" key="1">
    <source>
        <dbReference type="ARBA" id="ARBA00022669"/>
    </source>
</evidence>
<dbReference type="PROSITE" id="PS50940">
    <property type="entry name" value="CHIT_BIND_II"/>
    <property type="match status" value="2"/>
</dbReference>
<dbReference type="EMBL" id="AJVK01015682">
    <property type="status" value="NOT_ANNOTATED_CDS"/>
    <property type="molecule type" value="Genomic_DNA"/>
</dbReference>
<feature type="domain" description="Chitin-binding type-2" evidence="8">
    <location>
        <begin position="274"/>
        <end position="328"/>
    </location>
</feature>
<dbReference type="EnsemblMetazoa" id="PPAI008214-RA">
    <property type="protein sequence ID" value="PPAI008214-PA"/>
    <property type="gene ID" value="PPAI008214"/>
</dbReference>
<organism evidence="9 10">
    <name type="scientific">Phlebotomus papatasi</name>
    <name type="common">Sandfly</name>
    <dbReference type="NCBI Taxonomy" id="29031"/>
    <lineage>
        <taxon>Eukaryota</taxon>
        <taxon>Metazoa</taxon>
        <taxon>Ecdysozoa</taxon>
        <taxon>Arthropoda</taxon>
        <taxon>Hexapoda</taxon>
        <taxon>Insecta</taxon>
        <taxon>Pterygota</taxon>
        <taxon>Neoptera</taxon>
        <taxon>Endopterygota</taxon>
        <taxon>Diptera</taxon>
        <taxon>Nematocera</taxon>
        <taxon>Psychodoidea</taxon>
        <taxon>Psychodidae</taxon>
        <taxon>Phlebotomus</taxon>
        <taxon>Phlebotomus</taxon>
    </lineage>
</organism>
<feature type="compositionally biased region" description="Low complexity" evidence="6">
    <location>
        <begin position="181"/>
        <end position="268"/>
    </location>
</feature>
<name>A0A1B0EYH3_PHLPP</name>
<dbReference type="RefSeq" id="XP_055703942.1">
    <property type="nucleotide sequence ID" value="XM_055847967.1"/>
</dbReference>
<evidence type="ECO:0000256" key="4">
    <source>
        <dbReference type="ARBA" id="ARBA00023157"/>
    </source>
</evidence>
<dbReference type="GO" id="GO:0008061">
    <property type="term" value="F:chitin binding"/>
    <property type="evidence" value="ECO:0007669"/>
    <property type="project" value="UniProtKB-KW"/>
</dbReference>
<dbReference type="GeneID" id="129802267"/>
<proteinExistence type="predicted"/>
<evidence type="ECO:0000256" key="5">
    <source>
        <dbReference type="ARBA" id="ARBA00023180"/>
    </source>
</evidence>
<feature type="region of interest" description="Disordered" evidence="6">
    <location>
        <begin position="82"/>
        <end position="273"/>
    </location>
</feature>
<keyword evidence="10" id="KW-1185">Reference proteome</keyword>
<accession>A0A1B0EYH3</accession>
<evidence type="ECO:0000313" key="10">
    <source>
        <dbReference type="Proteomes" id="UP000092462"/>
    </source>
</evidence>
<feature type="compositionally biased region" description="Acidic residues" evidence="6">
    <location>
        <begin position="107"/>
        <end position="133"/>
    </location>
</feature>
<dbReference type="SMART" id="SM00494">
    <property type="entry name" value="ChtBD2"/>
    <property type="match status" value="2"/>
</dbReference>
<keyword evidence="4" id="KW-1015">Disulfide bond</keyword>
<evidence type="ECO:0000256" key="7">
    <source>
        <dbReference type="SAM" id="SignalP"/>
    </source>
</evidence>
<dbReference type="PANTHER" id="PTHR23301:SF0">
    <property type="entry name" value="CHITIN-BINDING TYPE-2 DOMAIN-CONTAINING PROTEIN-RELATED"/>
    <property type="match status" value="1"/>
</dbReference>
<dbReference type="PANTHER" id="PTHR23301">
    <property type="entry name" value="CHITIN BINDING PERITROPHIN-A"/>
    <property type="match status" value="1"/>
</dbReference>
<feature type="domain" description="Chitin-binding type-2" evidence="8">
    <location>
        <begin position="23"/>
        <end position="79"/>
    </location>
</feature>
<dbReference type="Pfam" id="PF01607">
    <property type="entry name" value="CBM_14"/>
    <property type="match status" value="2"/>
</dbReference>
<evidence type="ECO:0000256" key="2">
    <source>
        <dbReference type="ARBA" id="ARBA00022729"/>
    </source>
</evidence>
<keyword evidence="1" id="KW-0147">Chitin-binding</keyword>
<dbReference type="InterPro" id="IPR051940">
    <property type="entry name" value="Chitin_bind-dev_reg"/>
</dbReference>
<feature type="signal peptide" evidence="7">
    <location>
        <begin position="1"/>
        <end position="20"/>
    </location>
</feature>
<feature type="compositionally biased region" description="Polar residues" evidence="6">
    <location>
        <begin position="153"/>
        <end position="170"/>
    </location>
</feature>
<evidence type="ECO:0000313" key="9">
    <source>
        <dbReference type="EnsemblMetazoa" id="PPAI008214-PA"/>
    </source>
</evidence>
<reference evidence="9" key="1">
    <citation type="submission" date="2022-08" db="UniProtKB">
        <authorList>
            <consortium name="EnsemblMetazoa"/>
        </authorList>
    </citation>
    <scope>IDENTIFICATION</scope>
    <source>
        <strain evidence="9">Israel</strain>
    </source>
</reference>
<keyword evidence="5" id="KW-0325">Glycoprotein</keyword>
<sequence length="334" mass="35368">MKRLACWLLVCLGSVATVLGSDDIVCPEGRWMVTLPHEDCHQFHLCIFGRAVELKCPFGLYWDPIEGGCGRSVDVSCVKDIAARQEPPQPPIETTSFPPQPTIETTTPEEETETTDETETPGETDETPEETTVSEESPTPPFSTTGNTPTPPFSTTGATPTPPVSTTGAQPTPPVSTTPDGSETGTPPEVTTESTEETTTGVETGTPPEVTTSEPGTTGAETTTTTTTTTVVPTTTTGIPTGTPPEVTTSTGGTATPPEVTTPGVTQPPTTPGPPTCPPDGIHYFPDPQACNRFFLCQNGQLIHMMCAPGQIFDQTYLRCRHDGVCQLFGWLQD</sequence>
<dbReference type="AlphaFoldDB" id="A0A1B0EYH3"/>
<dbReference type="Gene3D" id="2.170.140.10">
    <property type="entry name" value="Chitin binding domain"/>
    <property type="match status" value="2"/>
</dbReference>
<dbReference type="GO" id="GO:0005576">
    <property type="term" value="C:extracellular region"/>
    <property type="evidence" value="ECO:0007669"/>
    <property type="project" value="InterPro"/>
</dbReference>
<dbReference type="Proteomes" id="UP000092462">
    <property type="component" value="Unassembled WGS sequence"/>
</dbReference>
<protein>
    <recommendedName>
        <fullName evidence="8">Chitin-binding type-2 domain-containing protein</fullName>
    </recommendedName>
</protein>
<dbReference type="EMBL" id="AJVK01015681">
    <property type="status" value="NOT_ANNOTATED_CDS"/>
    <property type="molecule type" value="Genomic_DNA"/>
</dbReference>
<evidence type="ECO:0000256" key="3">
    <source>
        <dbReference type="ARBA" id="ARBA00022737"/>
    </source>
</evidence>
<dbReference type="InterPro" id="IPR036508">
    <property type="entry name" value="Chitin-bd_dom_sf"/>
</dbReference>
<keyword evidence="2 7" id="KW-0732">Signal</keyword>
<dbReference type="VEuPathDB" id="VectorBase:PPAPM1_008180"/>
<evidence type="ECO:0000259" key="8">
    <source>
        <dbReference type="PROSITE" id="PS50940"/>
    </source>
</evidence>